<feature type="compositionally biased region" description="Basic residues" evidence="1">
    <location>
        <begin position="1"/>
        <end position="11"/>
    </location>
</feature>
<evidence type="ECO:0000313" key="3">
    <source>
        <dbReference type="Proteomes" id="UP000265643"/>
    </source>
</evidence>
<dbReference type="Proteomes" id="UP000265643">
    <property type="component" value="Unassembled WGS sequence"/>
</dbReference>
<dbReference type="AlphaFoldDB" id="A0A391P3U4"/>
<name>A0A391P3U4_9FIRM</name>
<protein>
    <submittedName>
        <fullName evidence="2">Uncharacterized protein</fullName>
    </submittedName>
</protein>
<comment type="caution">
    <text evidence="2">The sequence shown here is derived from an EMBL/GenBank/DDBJ whole genome shotgun (WGS) entry which is preliminary data.</text>
</comment>
<keyword evidence="3" id="KW-1185">Reference proteome</keyword>
<feature type="region of interest" description="Disordered" evidence="1">
    <location>
        <begin position="1"/>
        <end position="22"/>
    </location>
</feature>
<accession>A0A391P3U4</accession>
<reference evidence="3" key="1">
    <citation type="submission" date="2018-09" db="EMBL/GenBank/DDBJ databases">
        <title>Draft Genome Sequence of Mediterraneibacter sp. KCTC 15684.</title>
        <authorList>
            <person name="Kim J.S."/>
            <person name="Han K.I."/>
            <person name="Suh M.K."/>
            <person name="Lee K.C."/>
            <person name="Eom M.K."/>
            <person name="Lee J.H."/>
            <person name="Park S.H."/>
            <person name="Kang S.W."/>
            <person name="Park J.E."/>
            <person name="Oh B.S."/>
            <person name="Yu S.Y."/>
            <person name="Choi S.H."/>
            <person name="Lee D.H."/>
            <person name="Yoon H."/>
            <person name="Kim B."/>
            <person name="Yang S.J."/>
            <person name="Lee J.S."/>
        </authorList>
    </citation>
    <scope>NUCLEOTIDE SEQUENCE [LARGE SCALE GENOMIC DNA]</scope>
    <source>
        <strain evidence="3">KCTC 15684</strain>
    </source>
</reference>
<dbReference type="EMBL" id="BHGK01000001">
    <property type="protein sequence ID" value="GCA68285.1"/>
    <property type="molecule type" value="Genomic_DNA"/>
</dbReference>
<feature type="compositionally biased region" description="Basic and acidic residues" evidence="1">
    <location>
        <begin position="12"/>
        <end position="22"/>
    </location>
</feature>
<sequence length="45" mass="5678">MKKEFMKKKVTKKENSEKTDRWRDLTAKRQKETREERHIWAVDTR</sequence>
<organism evidence="2 3">
    <name type="scientific">Mediterraneibacter butyricigenes</name>
    <dbReference type="NCBI Taxonomy" id="2316025"/>
    <lineage>
        <taxon>Bacteria</taxon>
        <taxon>Bacillati</taxon>
        <taxon>Bacillota</taxon>
        <taxon>Clostridia</taxon>
        <taxon>Lachnospirales</taxon>
        <taxon>Lachnospiraceae</taxon>
        <taxon>Mediterraneibacter</taxon>
    </lineage>
</organism>
<evidence type="ECO:0000256" key="1">
    <source>
        <dbReference type="SAM" id="MobiDB-lite"/>
    </source>
</evidence>
<proteinExistence type="predicted"/>
<evidence type="ECO:0000313" key="2">
    <source>
        <dbReference type="EMBL" id="GCA68285.1"/>
    </source>
</evidence>
<gene>
    <name evidence="2" type="ORF">KGMB01110_27210</name>
</gene>